<protein>
    <submittedName>
        <fullName evidence="1">Uncharacterized protein</fullName>
    </submittedName>
</protein>
<proteinExistence type="predicted"/>
<gene>
    <name evidence="1" type="ORF">K0M31_019300</name>
</gene>
<comment type="caution">
    <text evidence="1">The sequence shown here is derived from an EMBL/GenBank/DDBJ whole genome shotgun (WGS) entry which is preliminary data.</text>
</comment>
<dbReference type="EMBL" id="JAHYIQ010000008">
    <property type="protein sequence ID" value="KAK1129585.1"/>
    <property type="molecule type" value="Genomic_DNA"/>
</dbReference>
<name>A0AA40KQZ6_9HYME</name>
<keyword evidence="2" id="KW-1185">Reference proteome</keyword>
<dbReference type="AlphaFoldDB" id="A0AA40KQZ6"/>
<evidence type="ECO:0000313" key="1">
    <source>
        <dbReference type="EMBL" id="KAK1129585.1"/>
    </source>
</evidence>
<accession>A0AA40KQZ6</accession>
<reference evidence="1" key="1">
    <citation type="submission" date="2021-10" db="EMBL/GenBank/DDBJ databases">
        <title>Melipona bicolor Genome sequencing and assembly.</title>
        <authorList>
            <person name="Araujo N.S."/>
            <person name="Arias M.C."/>
        </authorList>
    </citation>
    <scope>NUCLEOTIDE SEQUENCE</scope>
    <source>
        <strain evidence="1">USP_2M_L1-L4_2017</strain>
        <tissue evidence="1">Whole body</tissue>
    </source>
</reference>
<evidence type="ECO:0000313" key="2">
    <source>
        <dbReference type="Proteomes" id="UP001177670"/>
    </source>
</evidence>
<sequence>MLARCFGDRRIIEVFREDTKVLREWSIRKKRELPELASANQFGAGLTTTGAKSWLFHGPRLKLQAILRKLMDNIFLFFLFLKRFTKFGAREDEVESETNENWLAVNEKRRAGYVEDNEKKIMAMREENVCVFIYAASRSRAGPVGP</sequence>
<organism evidence="1 2">
    <name type="scientific">Melipona bicolor</name>
    <dbReference type="NCBI Taxonomy" id="60889"/>
    <lineage>
        <taxon>Eukaryota</taxon>
        <taxon>Metazoa</taxon>
        <taxon>Ecdysozoa</taxon>
        <taxon>Arthropoda</taxon>
        <taxon>Hexapoda</taxon>
        <taxon>Insecta</taxon>
        <taxon>Pterygota</taxon>
        <taxon>Neoptera</taxon>
        <taxon>Endopterygota</taxon>
        <taxon>Hymenoptera</taxon>
        <taxon>Apocrita</taxon>
        <taxon>Aculeata</taxon>
        <taxon>Apoidea</taxon>
        <taxon>Anthophila</taxon>
        <taxon>Apidae</taxon>
        <taxon>Melipona</taxon>
    </lineage>
</organism>
<dbReference type="Proteomes" id="UP001177670">
    <property type="component" value="Unassembled WGS sequence"/>
</dbReference>